<keyword evidence="3" id="KW-1185">Reference proteome</keyword>
<feature type="non-terminal residue" evidence="2">
    <location>
        <position position="154"/>
    </location>
</feature>
<dbReference type="AlphaFoldDB" id="A0A9P4Y1B9"/>
<reference evidence="2" key="1">
    <citation type="journal article" date="2020" name="Phytopathology">
        <title>Genome sequence of the chestnut blight fungus Cryphonectria parasitica EP155: A fundamental resource for an archetypical invasive plant pathogen.</title>
        <authorList>
            <person name="Crouch J.A."/>
            <person name="Dawe A."/>
            <person name="Aerts A."/>
            <person name="Barry K."/>
            <person name="Churchill A.C.L."/>
            <person name="Grimwood J."/>
            <person name="Hillman B."/>
            <person name="Milgroom M.G."/>
            <person name="Pangilinan J."/>
            <person name="Smith M."/>
            <person name="Salamov A."/>
            <person name="Schmutz J."/>
            <person name="Yadav J."/>
            <person name="Grigoriev I.V."/>
            <person name="Nuss D."/>
        </authorList>
    </citation>
    <scope>NUCLEOTIDE SEQUENCE</scope>
    <source>
        <strain evidence="2">EP155</strain>
    </source>
</reference>
<evidence type="ECO:0000313" key="2">
    <source>
        <dbReference type="EMBL" id="KAF3764761.1"/>
    </source>
</evidence>
<dbReference type="InterPro" id="IPR022190">
    <property type="entry name" value="DUF3716"/>
</dbReference>
<evidence type="ECO:0000256" key="1">
    <source>
        <dbReference type="SAM" id="MobiDB-lite"/>
    </source>
</evidence>
<proteinExistence type="predicted"/>
<comment type="caution">
    <text evidence="2">The sequence shown here is derived from an EMBL/GenBank/DDBJ whole genome shotgun (WGS) entry which is preliminary data.</text>
</comment>
<feature type="compositionally biased region" description="Basic and acidic residues" evidence="1">
    <location>
        <begin position="1"/>
        <end position="23"/>
    </location>
</feature>
<gene>
    <name evidence="2" type="ORF">M406DRAFT_322722</name>
</gene>
<dbReference type="GeneID" id="63836813"/>
<feature type="region of interest" description="Disordered" evidence="1">
    <location>
        <begin position="1"/>
        <end position="41"/>
    </location>
</feature>
<dbReference type="EMBL" id="MU032348">
    <property type="protein sequence ID" value="KAF3764761.1"/>
    <property type="molecule type" value="Genomic_DNA"/>
</dbReference>
<sequence length="154" mass="16732">MDDSEKVYDKEAVNGAEATHERGAPNPAKQESKTSDMTTTAVKENWATIEALFTGKKFPPPQSDPMRTLLSLPRVRELEFPTSQMFSVAWPKDVSLLIVQLVGEESPEPCNRCAKGSGIFKGCVMVSDNVAQATQQGSCTCVNCAWKSCNLGVC</sequence>
<name>A0A9P4Y1B9_CRYP1</name>
<evidence type="ECO:0000313" key="3">
    <source>
        <dbReference type="Proteomes" id="UP000803844"/>
    </source>
</evidence>
<organism evidence="2 3">
    <name type="scientific">Cryphonectria parasitica (strain ATCC 38755 / EP155)</name>
    <dbReference type="NCBI Taxonomy" id="660469"/>
    <lineage>
        <taxon>Eukaryota</taxon>
        <taxon>Fungi</taxon>
        <taxon>Dikarya</taxon>
        <taxon>Ascomycota</taxon>
        <taxon>Pezizomycotina</taxon>
        <taxon>Sordariomycetes</taxon>
        <taxon>Sordariomycetidae</taxon>
        <taxon>Diaporthales</taxon>
        <taxon>Cryphonectriaceae</taxon>
        <taxon>Cryphonectria-Endothia species complex</taxon>
        <taxon>Cryphonectria</taxon>
    </lineage>
</organism>
<dbReference type="Proteomes" id="UP000803844">
    <property type="component" value="Unassembled WGS sequence"/>
</dbReference>
<protein>
    <submittedName>
        <fullName evidence="2">Uncharacterized protein</fullName>
    </submittedName>
</protein>
<dbReference type="RefSeq" id="XP_040775722.1">
    <property type="nucleotide sequence ID" value="XM_040919684.1"/>
</dbReference>
<dbReference type="Pfam" id="PF12511">
    <property type="entry name" value="DUF3716"/>
    <property type="match status" value="1"/>
</dbReference>
<dbReference type="OrthoDB" id="3545073at2759"/>
<accession>A0A9P4Y1B9</accession>